<keyword evidence="1" id="KW-0812">Transmembrane</keyword>
<evidence type="ECO:0000256" key="1">
    <source>
        <dbReference type="SAM" id="Phobius"/>
    </source>
</evidence>
<keyword evidence="1" id="KW-1133">Transmembrane helix</keyword>
<protein>
    <submittedName>
        <fullName evidence="2">Major facilitator transporter</fullName>
    </submittedName>
</protein>
<dbReference type="AlphaFoldDB" id="N1UZ85"/>
<keyword evidence="3" id="KW-1185">Reference proteome</keyword>
<proteinExistence type="predicted"/>
<evidence type="ECO:0000313" key="2">
    <source>
        <dbReference type="EMBL" id="EMY33109.1"/>
    </source>
</evidence>
<accession>N1UZ85</accession>
<reference evidence="2 3" key="1">
    <citation type="journal article" date="2013" name="Genome Announc.">
        <title>Draft Genome Sequence of Arthrobacter crystallopoietes Strain BAB-32, Revealing Genes for Bioremediation.</title>
        <authorList>
            <person name="Joshi M.N."/>
            <person name="Pandit A.S."/>
            <person name="Sharma A."/>
            <person name="Pandya R.V."/>
            <person name="Desai S.M."/>
            <person name="Saxena A.K."/>
            <person name="Bagatharia S.B."/>
        </authorList>
    </citation>
    <scope>NUCLEOTIDE SEQUENCE [LARGE SCALE GENOMIC DNA]</scope>
    <source>
        <strain evidence="2 3">BAB-32</strain>
    </source>
</reference>
<feature type="transmembrane region" description="Helical" evidence="1">
    <location>
        <begin position="50"/>
        <end position="75"/>
    </location>
</feature>
<keyword evidence="1" id="KW-0472">Membrane</keyword>
<name>N1UZ85_9MICC</name>
<dbReference type="Proteomes" id="UP000010729">
    <property type="component" value="Unassembled WGS sequence"/>
</dbReference>
<feature type="non-terminal residue" evidence="2">
    <location>
        <position position="80"/>
    </location>
</feature>
<organism evidence="2 3">
    <name type="scientific">Arthrobacter crystallopoietes BAB-32</name>
    <dbReference type="NCBI Taxonomy" id="1246476"/>
    <lineage>
        <taxon>Bacteria</taxon>
        <taxon>Bacillati</taxon>
        <taxon>Actinomycetota</taxon>
        <taxon>Actinomycetes</taxon>
        <taxon>Micrococcales</taxon>
        <taxon>Micrococcaceae</taxon>
        <taxon>Crystallibacter</taxon>
    </lineage>
</organism>
<sequence>MTVELKPAPLLSKTYRATTAGIFALAFLSAFEAIAVATVMPVVARDLDGLALYAIAFSTPLAVLVVATAMAGGWIDARGP</sequence>
<feature type="transmembrane region" description="Helical" evidence="1">
    <location>
        <begin position="20"/>
        <end position="43"/>
    </location>
</feature>
<evidence type="ECO:0000313" key="3">
    <source>
        <dbReference type="Proteomes" id="UP000010729"/>
    </source>
</evidence>
<comment type="caution">
    <text evidence="2">The sequence shown here is derived from an EMBL/GenBank/DDBJ whole genome shotgun (WGS) entry which is preliminary data.</text>
</comment>
<dbReference type="EMBL" id="ANPE02000200">
    <property type="protein sequence ID" value="EMY33109.1"/>
    <property type="molecule type" value="Genomic_DNA"/>
</dbReference>
<gene>
    <name evidence="2" type="ORF">D477_016600</name>
</gene>